<dbReference type="GO" id="GO:0004222">
    <property type="term" value="F:metalloendopeptidase activity"/>
    <property type="evidence" value="ECO:0007669"/>
    <property type="project" value="TreeGrafter"/>
</dbReference>
<sequence>MILLSWNKLLCYTIEETIYVDKKASLVNAIKEHGFSIRDIYTVTQAVARFTNVNSITSDQKITVSVNDDNFLQSLSIMDGVNNHKIIATRTGDGFFVTKLVKLPDNMVFPIQEKFYHRDISPIFVENIIAKKSKLSDDLPKYKVFTASIHNSLYNTARNLGIHPNSIIKMVEAIEKQSSINLNKLSKNSKLETVVEFDPEENVNVLCFAILDNGSNNATFYNHEFRDGQRKVVNLDHYIGNGKGFVSPVDPSIPISSHYGNRYHPIKRKKSFHKGIDYATQIGTPVYAASEGEITVLSKSTSYGNLIKIKHQNGYLTLYAHLSKFAPNIKSGANVRKGELIGFSGDTGMVTGPHLHFETLKDNKHINPLQVLSNRSNFDISEIRNIKETIMNVRSVVSDAK</sequence>
<keyword evidence="4" id="KW-1185">Reference proteome</keyword>
<dbReference type="CDD" id="cd12797">
    <property type="entry name" value="M23_peptidase"/>
    <property type="match status" value="1"/>
</dbReference>
<name>W2V0L0_9RICK</name>
<dbReference type="GO" id="GO:0042834">
    <property type="term" value="F:peptidoglycan binding"/>
    <property type="evidence" value="ECO:0007669"/>
    <property type="project" value="InterPro"/>
</dbReference>
<dbReference type="AlphaFoldDB" id="W2V0L0"/>
<dbReference type="PANTHER" id="PTHR21666">
    <property type="entry name" value="PEPTIDASE-RELATED"/>
    <property type="match status" value="1"/>
</dbReference>
<proteinExistence type="predicted"/>
<dbReference type="InterPro" id="IPR050570">
    <property type="entry name" value="Cell_wall_metabolism_enzyme"/>
</dbReference>
<feature type="domain" description="Opacity-associated protein A LysM-like" evidence="2">
    <location>
        <begin position="18"/>
        <end position="97"/>
    </location>
</feature>
<dbReference type="PANTHER" id="PTHR21666:SF270">
    <property type="entry name" value="MUREIN HYDROLASE ACTIVATOR ENVC"/>
    <property type="match status" value="1"/>
</dbReference>
<dbReference type="EMBL" id="AXCJ01000001">
    <property type="protein sequence ID" value="ETO91774.1"/>
    <property type="molecule type" value="Genomic_DNA"/>
</dbReference>
<dbReference type="Gene3D" id="2.70.70.10">
    <property type="entry name" value="Glucose Permease (Domain IIA)"/>
    <property type="match status" value="1"/>
</dbReference>
<evidence type="ECO:0000313" key="4">
    <source>
        <dbReference type="Proteomes" id="UP000018951"/>
    </source>
</evidence>
<dbReference type="InterPro" id="IPR016047">
    <property type="entry name" value="M23ase_b-sheet_dom"/>
</dbReference>
<dbReference type="InterPro" id="IPR011055">
    <property type="entry name" value="Dup_hybrid_motif"/>
</dbReference>
<gene>
    <name evidence="3" type="ORF">P857_949</name>
</gene>
<dbReference type="STRING" id="1401685.P857_949"/>
<accession>W2V0L0</accession>
<evidence type="ECO:0000259" key="2">
    <source>
        <dbReference type="Pfam" id="PF04225"/>
    </source>
</evidence>
<protein>
    <submittedName>
        <fullName evidence="3">Peptidase, M23/M37 family domain protein</fullName>
    </submittedName>
</protein>
<dbReference type="SUPFAM" id="SSF51261">
    <property type="entry name" value="Duplicated hybrid motif"/>
    <property type="match status" value="1"/>
</dbReference>
<dbReference type="Pfam" id="PF01551">
    <property type="entry name" value="Peptidase_M23"/>
    <property type="match status" value="1"/>
</dbReference>
<reference evidence="3 4" key="1">
    <citation type="journal article" date="2013" name="PLoS ONE">
        <title>Bacterial endosymbiosis in a chordate host: long-term co-evolution and conservation of secondary metabolism.</title>
        <authorList>
            <person name="Kwan J.C."/>
            <person name="Schmidt E.W."/>
        </authorList>
    </citation>
    <scope>NUCLEOTIDE SEQUENCE [LARGE SCALE GENOMIC DNA]</scope>
    <source>
        <strain evidence="4">L6</strain>
    </source>
</reference>
<comment type="caution">
    <text evidence="3">The sequence shown here is derived from an EMBL/GenBank/DDBJ whole genome shotgun (WGS) entry which is preliminary data.</text>
</comment>
<feature type="domain" description="M23ase beta-sheet core" evidence="1">
    <location>
        <begin position="272"/>
        <end position="368"/>
    </location>
</feature>
<dbReference type="Pfam" id="PF04225">
    <property type="entry name" value="LysM_OapA"/>
    <property type="match status" value="1"/>
</dbReference>
<dbReference type="Gene3D" id="3.10.450.350">
    <property type="match status" value="1"/>
</dbReference>
<evidence type="ECO:0000259" key="1">
    <source>
        <dbReference type="Pfam" id="PF01551"/>
    </source>
</evidence>
<dbReference type="InterPro" id="IPR007340">
    <property type="entry name" value="LysM_Opacity-associatedA"/>
</dbReference>
<dbReference type="Proteomes" id="UP000018951">
    <property type="component" value="Unassembled WGS sequence"/>
</dbReference>
<evidence type="ECO:0000313" key="3">
    <source>
        <dbReference type="EMBL" id="ETO91774.1"/>
    </source>
</evidence>
<organism evidence="3 4">
    <name type="scientific">Candidatus Xenolissoclinum pacificiensis L6</name>
    <dbReference type="NCBI Taxonomy" id="1401685"/>
    <lineage>
        <taxon>Bacteria</taxon>
        <taxon>Pseudomonadati</taxon>
        <taxon>Pseudomonadota</taxon>
        <taxon>Alphaproteobacteria</taxon>
        <taxon>Rickettsiales</taxon>
        <taxon>Anaplasmataceae</taxon>
        <taxon>Candidatus Xenolissoclinum</taxon>
    </lineage>
</organism>